<feature type="domain" description="Alpha fucosidase A-like C-terminal" evidence="2">
    <location>
        <begin position="679"/>
        <end position="771"/>
    </location>
</feature>
<reference evidence="4 5" key="1">
    <citation type="submission" date="2016-10" db="EMBL/GenBank/DDBJ databases">
        <authorList>
            <person name="de Groot N.N."/>
        </authorList>
    </citation>
    <scope>NUCLEOTIDE SEQUENCE [LARGE SCALE GENOMIC DNA]</scope>
    <source>
        <strain evidence="4 5">YAD2003</strain>
    </source>
</reference>
<dbReference type="Pfam" id="PF14498">
    <property type="entry name" value="Glyco_hyd_65N_2"/>
    <property type="match status" value="1"/>
</dbReference>
<dbReference type="InterPro" id="IPR049053">
    <property type="entry name" value="AFCA-like_C"/>
</dbReference>
<evidence type="ECO:0000313" key="5">
    <source>
        <dbReference type="Proteomes" id="UP000183190"/>
    </source>
</evidence>
<protein>
    <submittedName>
        <fullName evidence="4">Alpha-L-fucosidase 2</fullName>
    </submittedName>
</protein>
<accession>A0A1H6IYQ0</accession>
<dbReference type="Proteomes" id="UP000183190">
    <property type="component" value="Unassembled WGS sequence"/>
</dbReference>
<evidence type="ECO:0000313" key="4">
    <source>
        <dbReference type="EMBL" id="SEH51726.1"/>
    </source>
</evidence>
<sequence length="773" mass="86564">MSTETLMKYNSPAESFSEALPIGNGRIGAMIYGTPDNESIVINEDSVWSGGLRHRINPVAKEGFAEVRQLLKEGRLSEAEDTAFSKMQGVTPNMRRYMPLGELELELRLDGKAREYSRSLDIGSAVADASFTVNGVTYTKEYFVSAPDEVMVMRISASEPASVSLSCCIGGRDDYYDDNRPCGENMILFNGGSGSKNGIFFAACLGASSKGGELTTVGNRICVKNADEVMIVLSVRTSFYSEMYEESAQVDTEMALQCDFEELYYRHVNDYRELFDRVELSLNDNSEEEDLALMNTDERIDRLKGDELDNTECERLIHDNKLIELYFNFGRYLMISCSRPGTQPANLHGLWNDQMSSPSGSRYELNINTEMSYWIAESCNLSECHLPLFDLMERICGNGRVTAKEMYGIHKGFVCHNSTDIWGDTVPQDECRTSSIWPMGGAWLALHIYEHYEYTLDKEFLEEKYHILKEAAEFFTEYLTDDGKGKLVTGPSVSPENEYIDENGVKASLCMGPAIDMQIITVLFADVINAAHILGKDSEFAEKLSNMMQKLPLPQVGKYGQIMEWAEDYDESDIGHKHISQLFALHPADLINPYRTPKLADAARATLVRRLINGGGKKGWSCAWITNMWARLYDSRMVYENLKRLLSHSTNPNMTNSEHNFQIDANFGGTAAIAEALLQSCCGEIDLLPAIPDEWKSGHVKGLKAKGGYTFDIYWIENKLTTADIYSDADGEMHLRANCVASITCDGISVNSRIEDGVIIFDTEKGKKYTVKA</sequence>
<evidence type="ECO:0000259" key="3">
    <source>
        <dbReference type="Pfam" id="PF22124"/>
    </source>
</evidence>
<dbReference type="InterPro" id="IPR016518">
    <property type="entry name" value="Alpha-L-fucosidase"/>
</dbReference>
<name>A0A1H6IYQ0_RUMFL</name>
<dbReference type="GO" id="GO:0005975">
    <property type="term" value="P:carbohydrate metabolic process"/>
    <property type="evidence" value="ECO:0007669"/>
    <property type="project" value="InterPro"/>
</dbReference>
<dbReference type="Pfam" id="PF22124">
    <property type="entry name" value="Glyco_hydro_95_cat"/>
    <property type="match status" value="1"/>
</dbReference>
<dbReference type="AlphaFoldDB" id="A0A1H6IYQ0"/>
<dbReference type="PANTHER" id="PTHR31084">
    <property type="entry name" value="ALPHA-L-FUCOSIDASE 2"/>
    <property type="match status" value="1"/>
</dbReference>
<dbReference type="InterPro" id="IPR012341">
    <property type="entry name" value="6hp_glycosidase-like_sf"/>
</dbReference>
<dbReference type="PANTHER" id="PTHR31084:SF0">
    <property type="entry name" value="ALPHA-L-FUCOSIDASE 2"/>
    <property type="match status" value="1"/>
</dbReference>
<dbReference type="PIRSF" id="PIRSF007663">
    <property type="entry name" value="UCP007663"/>
    <property type="match status" value="1"/>
</dbReference>
<evidence type="ECO:0000259" key="2">
    <source>
        <dbReference type="Pfam" id="PF21307"/>
    </source>
</evidence>
<proteinExistence type="predicted"/>
<dbReference type="GO" id="GO:0004560">
    <property type="term" value="F:alpha-L-fucosidase activity"/>
    <property type="evidence" value="ECO:0007669"/>
    <property type="project" value="InterPro"/>
</dbReference>
<dbReference type="Gene3D" id="1.50.10.10">
    <property type="match status" value="1"/>
</dbReference>
<gene>
    <name evidence="4" type="ORF">SAMN02910265_01182</name>
</gene>
<dbReference type="OrthoDB" id="9802600at2"/>
<dbReference type="InterPro" id="IPR027414">
    <property type="entry name" value="GH95_N_dom"/>
</dbReference>
<dbReference type="SUPFAM" id="SSF48208">
    <property type="entry name" value="Six-hairpin glycosidases"/>
    <property type="match status" value="1"/>
</dbReference>
<feature type="domain" description="Glycosyl hydrolase family 95 N-terminal" evidence="1">
    <location>
        <begin position="7"/>
        <end position="240"/>
    </location>
</feature>
<dbReference type="EMBL" id="FNWV01000003">
    <property type="protein sequence ID" value="SEH51726.1"/>
    <property type="molecule type" value="Genomic_DNA"/>
</dbReference>
<feature type="domain" description="Glycosyl hydrolase family 95 catalytic" evidence="3">
    <location>
        <begin position="260"/>
        <end position="677"/>
    </location>
</feature>
<dbReference type="Pfam" id="PF21307">
    <property type="entry name" value="Glyco_hydro_95_C"/>
    <property type="match status" value="1"/>
</dbReference>
<dbReference type="InterPro" id="IPR008928">
    <property type="entry name" value="6-hairpin_glycosidase_sf"/>
</dbReference>
<dbReference type="InterPro" id="IPR054363">
    <property type="entry name" value="GH95_cat"/>
</dbReference>
<dbReference type="RefSeq" id="WP_074715292.1">
    <property type="nucleotide sequence ID" value="NZ_FNWV01000003.1"/>
</dbReference>
<evidence type="ECO:0000259" key="1">
    <source>
        <dbReference type="Pfam" id="PF14498"/>
    </source>
</evidence>
<organism evidence="4 5">
    <name type="scientific">Ruminococcus flavefaciens</name>
    <dbReference type="NCBI Taxonomy" id="1265"/>
    <lineage>
        <taxon>Bacteria</taxon>
        <taxon>Bacillati</taxon>
        <taxon>Bacillota</taxon>
        <taxon>Clostridia</taxon>
        <taxon>Eubacteriales</taxon>
        <taxon>Oscillospiraceae</taxon>
        <taxon>Ruminococcus</taxon>
    </lineage>
</organism>